<keyword evidence="3" id="KW-0813">Transport</keyword>
<feature type="chain" id="PRO_5034736448" evidence="12">
    <location>
        <begin position="17"/>
        <end position="218"/>
    </location>
</feature>
<evidence type="ECO:0000256" key="5">
    <source>
        <dbReference type="ARBA" id="ARBA00022692"/>
    </source>
</evidence>
<evidence type="ECO:0000256" key="4">
    <source>
        <dbReference type="ARBA" id="ARBA00022475"/>
    </source>
</evidence>
<dbReference type="GO" id="GO:0007186">
    <property type="term" value="P:G protein-coupled receptor signaling pathway"/>
    <property type="evidence" value="ECO:0007669"/>
    <property type="project" value="TreeGrafter"/>
</dbReference>
<dbReference type="GO" id="GO:0008277">
    <property type="term" value="P:regulation of G protein-coupled receptor signaling pathway"/>
    <property type="evidence" value="ECO:0007669"/>
    <property type="project" value="InterPro"/>
</dbReference>
<dbReference type="AlphaFoldDB" id="A0A8C5BBX5"/>
<dbReference type="GO" id="GO:0031623">
    <property type="term" value="P:receptor internalization"/>
    <property type="evidence" value="ECO:0007669"/>
    <property type="project" value="TreeGrafter"/>
</dbReference>
<accession>A0A8C5BBX5</accession>
<protein>
    <submittedName>
        <fullName evidence="13">Receptor activity-modifying protein 2-like</fullName>
    </submittedName>
</protein>
<evidence type="ECO:0000256" key="11">
    <source>
        <dbReference type="SAM" id="Phobius"/>
    </source>
</evidence>
<keyword evidence="7 11" id="KW-1133">Transmembrane helix</keyword>
<dbReference type="Gene3D" id="1.10.150.510">
    <property type="entry name" value="Receptor activity modifying family"/>
    <property type="match status" value="1"/>
</dbReference>
<evidence type="ECO:0000256" key="8">
    <source>
        <dbReference type="ARBA" id="ARBA00023136"/>
    </source>
</evidence>
<dbReference type="GeneTree" id="ENSGT00940000168205"/>
<keyword evidence="14" id="KW-1185">Reference proteome</keyword>
<evidence type="ECO:0000256" key="2">
    <source>
        <dbReference type="ARBA" id="ARBA00007087"/>
    </source>
</evidence>
<dbReference type="Ensembl" id="ENSGMOT00000037425.1">
    <property type="protein sequence ID" value="ENSGMOP00000044092.1"/>
    <property type="gene ID" value="ENSGMOG00000031108.1"/>
</dbReference>
<keyword evidence="10" id="KW-0675">Receptor</keyword>
<evidence type="ECO:0000256" key="6">
    <source>
        <dbReference type="ARBA" id="ARBA00022729"/>
    </source>
</evidence>
<dbReference type="InterPro" id="IPR006985">
    <property type="entry name" value="RAMP"/>
</dbReference>
<evidence type="ECO:0000256" key="3">
    <source>
        <dbReference type="ARBA" id="ARBA00022448"/>
    </source>
</evidence>
<keyword evidence="4" id="KW-1003">Cell membrane</keyword>
<evidence type="ECO:0000256" key="7">
    <source>
        <dbReference type="ARBA" id="ARBA00022989"/>
    </source>
</evidence>
<proteinExistence type="inferred from homology"/>
<evidence type="ECO:0000256" key="10">
    <source>
        <dbReference type="ARBA" id="ARBA00023170"/>
    </source>
</evidence>
<evidence type="ECO:0000256" key="12">
    <source>
        <dbReference type="SAM" id="SignalP"/>
    </source>
</evidence>
<comment type="similarity">
    <text evidence="2">Belongs to the RAMP family.</text>
</comment>
<dbReference type="GO" id="GO:0005886">
    <property type="term" value="C:plasma membrane"/>
    <property type="evidence" value="ECO:0007669"/>
    <property type="project" value="UniProtKB-SubCell"/>
</dbReference>
<keyword evidence="9" id="KW-1015">Disulfide bond</keyword>
<dbReference type="GO" id="GO:0015026">
    <property type="term" value="F:coreceptor activity"/>
    <property type="evidence" value="ECO:0007669"/>
    <property type="project" value="InterPro"/>
</dbReference>
<gene>
    <name evidence="13" type="primary">LOC115531468</name>
</gene>
<name>A0A8C5BBX5_GADMO</name>
<dbReference type="GO" id="GO:0009986">
    <property type="term" value="C:cell surface"/>
    <property type="evidence" value="ECO:0007669"/>
    <property type="project" value="TreeGrafter"/>
</dbReference>
<evidence type="ECO:0000313" key="14">
    <source>
        <dbReference type="Proteomes" id="UP000694546"/>
    </source>
</evidence>
<keyword evidence="6 12" id="KW-0732">Signal</keyword>
<evidence type="ECO:0000313" key="13">
    <source>
        <dbReference type="Ensembl" id="ENSGMOP00000044092.1"/>
    </source>
</evidence>
<dbReference type="PANTHER" id="PTHR14076">
    <property type="entry name" value="RECEPTOR ACTIVITY MODIFYING PROTEIN RAMP"/>
    <property type="match status" value="1"/>
</dbReference>
<dbReference type="GO" id="GO:0001525">
    <property type="term" value="P:angiogenesis"/>
    <property type="evidence" value="ECO:0007669"/>
    <property type="project" value="TreeGrafter"/>
</dbReference>
<dbReference type="GO" id="GO:0072659">
    <property type="term" value="P:protein localization to plasma membrane"/>
    <property type="evidence" value="ECO:0007669"/>
    <property type="project" value="TreeGrafter"/>
</dbReference>
<evidence type="ECO:0000256" key="9">
    <source>
        <dbReference type="ARBA" id="ARBA00023157"/>
    </source>
</evidence>
<dbReference type="GO" id="GO:0006886">
    <property type="term" value="P:intracellular protein transport"/>
    <property type="evidence" value="ECO:0007669"/>
    <property type="project" value="InterPro"/>
</dbReference>
<reference evidence="13" key="1">
    <citation type="submission" date="2025-08" db="UniProtKB">
        <authorList>
            <consortium name="Ensembl"/>
        </authorList>
    </citation>
    <scope>IDENTIFICATION</scope>
</reference>
<keyword evidence="8 11" id="KW-0472">Membrane</keyword>
<reference evidence="13" key="2">
    <citation type="submission" date="2025-09" db="UniProtKB">
        <authorList>
            <consortium name="Ensembl"/>
        </authorList>
    </citation>
    <scope>IDENTIFICATION</scope>
</reference>
<dbReference type="Proteomes" id="UP000694546">
    <property type="component" value="Chromosome 18"/>
</dbReference>
<dbReference type="PANTHER" id="PTHR14076:SF9">
    <property type="entry name" value="RECEPTOR ACTIVITY-MODIFYING PROTEIN 2"/>
    <property type="match status" value="1"/>
</dbReference>
<dbReference type="GO" id="GO:0032870">
    <property type="term" value="P:cellular response to hormone stimulus"/>
    <property type="evidence" value="ECO:0007669"/>
    <property type="project" value="TreeGrafter"/>
</dbReference>
<feature type="signal peptide" evidence="12">
    <location>
        <begin position="1"/>
        <end position="16"/>
    </location>
</feature>
<keyword evidence="5 11" id="KW-0812">Transmembrane</keyword>
<dbReference type="GO" id="GO:0043235">
    <property type="term" value="C:receptor complex"/>
    <property type="evidence" value="ECO:0007669"/>
    <property type="project" value="TreeGrafter"/>
</dbReference>
<dbReference type="InterPro" id="IPR038126">
    <property type="entry name" value="RAMP_sf"/>
</dbReference>
<evidence type="ECO:0000256" key="1">
    <source>
        <dbReference type="ARBA" id="ARBA00004251"/>
    </source>
</evidence>
<dbReference type="GO" id="GO:0006816">
    <property type="term" value="P:calcium ion transport"/>
    <property type="evidence" value="ECO:0007669"/>
    <property type="project" value="TreeGrafter"/>
</dbReference>
<organism evidence="13 14">
    <name type="scientific">Gadus morhua</name>
    <name type="common">Atlantic cod</name>
    <dbReference type="NCBI Taxonomy" id="8049"/>
    <lineage>
        <taxon>Eukaryota</taxon>
        <taxon>Metazoa</taxon>
        <taxon>Chordata</taxon>
        <taxon>Craniata</taxon>
        <taxon>Vertebrata</taxon>
        <taxon>Euteleostomi</taxon>
        <taxon>Actinopterygii</taxon>
        <taxon>Neopterygii</taxon>
        <taxon>Teleostei</taxon>
        <taxon>Neoteleostei</taxon>
        <taxon>Acanthomorphata</taxon>
        <taxon>Zeiogadaria</taxon>
        <taxon>Gadariae</taxon>
        <taxon>Gadiformes</taxon>
        <taxon>Gadoidei</taxon>
        <taxon>Gadidae</taxon>
        <taxon>Gadus</taxon>
    </lineage>
</organism>
<sequence>MLVHLLFTTLFSGIRSGNVTNSSGREELRLGGSLEESNLTLVTKHNGTVQPERAPSSRASEELAQLEAALGLPPDAKLNLTTEEDENFQDQEEMYPHRHCHQQLLEQYIDRQCGWEFEDKMEAIGAQQWCSFDHVIRPYEELSFCLEALCAALDCYYPNPTVQEFFLLRHATYFLHCPEEGAALPDAPHALVVVLTLGPVSLIPLLVYLVIRKSNGRD</sequence>
<feature type="transmembrane region" description="Helical" evidence="11">
    <location>
        <begin position="190"/>
        <end position="211"/>
    </location>
</feature>
<comment type="subcellular location">
    <subcellularLocation>
        <location evidence="1">Cell membrane</location>
        <topology evidence="1">Single-pass type I membrane protein</topology>
    </subcellularLocation>
</comment>
<dbReference type="Pfam" id="PF04901">
    <property type="entry name" value="RAMP"/>
    <property type="match status" value="1"/>
</dbReference>